<evidence type="ECO:0000256" key="6">
    <source>
        <dbReference type="ARBA" id="ARBA00022679"/>
    </source>
</evidence>
<evidence type="ECO:0000256" key="10">
    <source>
        <dbReference type="ARBA" id="ARBA00059355"/>
    </source>
</evidence>
<evidence type="ECO:0000256" key="3">
    <source>
        <dbReference type="ARBA" id="ARBA00005547"/>
    </source>
</evidence>
<feature type="domain" description="18S rRNA (guanine(1575)-N(7))-methyltransferase Bud23 C-terminal" evidence="17">
    <location>
        <begin position="220"/>
        <end position="291"/>
    </location>
</feature>
<evidence type="ECO:0000256" key="8">
    <source>
        <dbReference type="ARBA" id="ARBA00023242"/>
    </source>
</evidence>
<keyword evidence="4" id="KW-0963">Cytoplasm</keyword>
<comment type="caution">
    <text evidence="18">The sequence shown here is derived from an EMBL/GenBank/DDBJ whole genome shotgun (WGS) entry which is preliminary data.</text>
</comment>
<dbReference type="InterPro" id="IPR013216">
    <property type="entry name" value="Methyltransf_11"/>
</dbReference>
<protein>
    <recommendedName>
        <fullName evidence="12">18S rRNA (guanine-N(7))-methyltransferase</fullName>
    </recommendedName>
    <alternativeName>
        <fullName evidence="14">Bud site selection protein 23 homolog</fullName>
    </alternativeName>
    <alternativeName>
        <fullName evidence="13">rRNA methyltransferase and ribosome maturation factor</fullName>
    </alternativeName>
</protein>
<evidence type="ECO:0000313" key="19">
    <source>
        <dbReference type="Proteomes" id="UP000502823"/>
    </source>
</evidence>
<dbReference type="FunFam" id="3.40.50.150:FF:000017">
    <property type="entry name" value="probable 18S rRNA (Guanine-N(7))-methyltransferase"/>
    <property type="match status" value="1"/>
</dbReference>
<comment type="catalytic activity">
    <reaction evidence="9">
        <text>a guanosine in 18S rRNA + S-adenosyl-L-methionine = an N(7)-methylguanosine in 18S rRNA + S-adenosyl-L-homocysteine</text>
        <dbReference type="Rhea" id="RHEA:54584"/>
        <dbReference type="Rhea" id="RHEA-COMP:13937"/>
        <dbReference type="Rhea" id="RHEA-COMP:13938"/>
        <dbReference type="ChEBI" id="CHEBI:57856"/>
        <dbReference type="ChEBI" id="CHEBI:59789"/>
        <dbReference type="ChEBI" id="CHEBI:74269"/>
        <dbReference type="ChEBI" id="CHEBI:74480"/>
    </reaction>
</comment>
<evidence type="ECO:0000256" key="9">
    <source>
        <dbReference type="ARBA" id="ARBA00050374"/>
    </source>
</evidence>
<keyword evidence="5" id="KW-0489">Methyltransferase</keyword>
<dbReference type="Pfam" id="PF08241">
    <property type="entry name" value="Methyltransf_11"/>
    <property type="match status" value="1"/>
</dbReference>
<evidence type="ECO:0000313" key="18">
    <source>
        <dbReference type="EMBL" id="GFG35677.1"/>
    </source>
</evidence>
<evidence type="ECO:0000256" key="5">
    <source>
        <dbReference type="ARBA" id="ARBA00022603"/>
    </source>
</evidence>
<dbReference type="FunCoup" id="A0A6L2Q147">
    <property type="interactions" value="1640"/>
</dbReference>
<keyword evidence="19" id="KW-1185">Reference proteome</keyword>
<dbReference type="OrthoDB" id="2877at2759"/>
<evidence type="ECO:0000256" key="14">
    <source>
        <dbReference type="ARBA" id="ARBA00081208"/>
    </source>
</evidence>
<dbReference type="GO" id="GO:0016435">
    <property type="term" value="F:rRNA (guanine) methyltransferase activity"/>
    <property type="evidence" value="ECO:0007669"/>
    <property type="project" value="InterPro"/>
</dbReference>
<dbReference type="InParanoid" id="A0A6L2Q147"/>
<evidence type="ECO:0000256" key="7">
    <source>
        <dbReference type="ARBA" id="ARBA00022691"/>
    </source>
</evidence>
<dbReference type="InterPro" id="IPR022238">
    <property type="entry name" value="Bud23_C"/>
</dbReference>
<gene>
    <name evidence="18" type="ORF">Cfor_11464</name>
</gene>
<dbReference type="PANTHER" id="PTHR12734">
    <property type="entry name" value="METHYLTRANSFERASE-RELATED"/>
    <property type="match status" value="1"/>
</dbReference>
<dbReference type="GO" id="GO:0070476">
    <property type="term" value="P:rRNA (guanine-N7)-methylation"/>
    <property type="evidence" value="ECO:0007669"/>
    <property type="project" value="InterPro"/>
</dbReference>
<evidence type="ECO:0000259" key="16">
    <source>
        <dbReference type="Pfam" id="PF08241"/>
    </source>
</evidence>
<organism evidence="18 19">
    <name type="scientific">Coptotermes formosanus</name>
    <name type="common">Formosan subterranean termite</name>
    <dbReference type="NCBI Taxonomy" id="36987"/>
    <lineage>
        <taxon>Eukaryota</taxon>
        <taxon>Metazoa</taxon>
        <taxon>Ecdysozoa</taxon>
        <taxon>Arthropoda</taxon>
        <taxon>Hexapoda</taxon>
        <taxon>Insecta</taxon>
        <taxon>Pterygota</taxon>
        <taxon>Neoptera</taxon>
        <taxon>Polyneoptera</taxon>
        <taxon>Dictyoptera</taxon>
        <taxon>Blattodea</taxon>
        <taxon>Blattoidea</taxon>
        <taxon>Termitoidae</taxon>
        <taxon>Rhinotermitidae</taxon>
        <taxon>Coptotermes</taxon>
    </lineage>
</organism>
<evidence type="ECO:0000259" key="17">
    <source>
        <dbReference type="Pfam" id="PF12589"/>
    </source>
</evidence>
<keyword evidence="8" id="KW-0539">Nucleus</keyword>
<dbReference type="GO" id="GO:0005737">
    <property type="term" value="C:cytoplasm"/>
    <property type="evidence" value="ECO:0007669"/>
    <property type="project" value="UniProtKB-SubCell"/>
</dbReference>
<evidence type="ECO:0000256" key="11">
    <source>
        <dbReference type="ARBA" id="ARBA00064164"/>
    </source>
</evidence>
<comment type="function">
    <text evidence="10">S-adenosyl-L-methionine-dependent methyltransferase that specifically methylates the N(7) position of a guanine in 18S rRNA. Requires the methyltransferase adapter protein TRM112 for full rRNA methyltransferase activity. Involved in the pre-rRNA processing steps leading to small-subunit rRNA production independently of its RNA-modifying catalytic activity. Important for biogenesis end export of the 40S ribosomal subunit independent on its methyltransferase activity. Locus-specific steroid receptor coactivator. Potentiates transactivation by glucocorticoid (NR3C1), mineralocorticoid (NR3C2), androgen (AR) and progesterone (PGR) receptors. Required for the maintenance of open chromatin at the TSC22D3/GILZ locus to facilitate NR3C1 loading on the response elements. Required for maintenance of dimethylation on histone H3 'Lys-79' (H3K79me2), although direct histone methyltransferase activity is not observed in vitro.</text>
</comment>
<proteinExistence type="inferred from homology"/>
<comment type="subcellular location">
    <subcellularLocation>
        <location evidence="2">Cytoplasm</location>
    </subcellularLocation>
    <subcellularLocation>
        <location evidence="1">Nucleus</location>
    </subcellularLocation>
</comment>
<dbReference type="SUPFAM" id="SSF53335">
    <property type="entry name" value="S-adenosyl-L-methionine-dependent methyltransferases"/>
    <property type="match status" value="1"/>
</dbReference>
<feature type="compositionally biased region" description="Basic and acidic residues" evidence="15">
    <location>
        <begin position="260"/>
        <end position="269"/>
    </location>
</feature>
<evidence type="ECO:0000256" key="13">
    <source>
        <dbReference type="ARBA" id="ARBA00075516"/>
    </source>
</evidence>
<dbReference type="InterPro" id="IPR039769">
    <property type="entry name" value="Bud23-like"/>
</dbReference>
<dbReference type="Gene3D" id="3.40.50.150">
    <property type="entry name" value="Vaccinia Virus protein VP39"/>
    <property type="match status" value="1"/>
</dbReference>
<evidence type="ECO:0000256" key="4">
    <source>
        <dbReference type="ARBA" id="ARBA00022490"/>
    </source>
</evidence>
<keyword evidence="7" id="KW-0949">S-adenosyl-L-methionine</keyword>
<feature type="domain" description="Methyltransferase type 11" evidence="16">
    <location>
        <begin position="74"/>
        <end position="149"/>
    </location>
</feature>
<dbReference type="Pfam" id="PF12589">
    <property type="entry name" value="WBS_methylT"/>
    <property type="match status" value="1"/>
</dbReference>
<accession>A0A6L2Q147</accession>
<dbReference type="CDD" id="cd02440">
    <property type="entry name" value="AdoMet_MTases"/>
    <property type="match status" value="1"/>
</dbReference>
<comment type="subunit">
    <text evidence="11">Heterodimer with TRMT112; this heterodimerization is necessary for the metabolic stability and activity of the catalytic subunit BUD23. Interacts with GRIP1.</text>
</comment>
<sequence length="294" mass="33214">MLQSWLKKNEAECSECMYFKISGRQEKIMIWKYMATVRITRNKSSSRMIDIQVQMSERAVELLALPDDEPHFLLDLGCGSGLSGSVLEDLGHTWVGIDISSAMLDVALEREVEGDLLLGDVGQGLPFRAGMFDGAVSISALQWLCNADKTCHHPAKRLYKFFSSLYACLSRTARAIFQFYPENSDQMELVTSQAMRAGFFGGVVVDYPNSTKAKKFFLVLMCGGAAALPKALGEAEEKEGISYSSKREQLKKMRGKPLKKSREWILEKKERRRRQGKPTRHDTKYSGRKRSGRF</sequence>
<reference evidence="19" key="1">
    <citation type="submission" date="2020-01" db="EMBL/GenBank/DDBJ databases">
        <title>Draft genome sequence of the Termite Coptotermes fromosanus.</title>
        <authorList>
            <person name="Itakura S."/>
            <person name="Yosikawa Y."/>
            <person name="Umezawa K."/>
        </authorList>
    </citation>
    <scope>NUCLEOTIDE SEQUENCE [LARGE SCALE GENOMIC DNA]</scope>
</reference>
<dbReference type="AlphaFoldDB" id="A0A6L2Q147"/>
<evidence type="ECO:0000256" key="2">
    <source>
        <dbReference type="ARBA" id="ARBA00004496"/>
    </source>
</evidence>
<dbReference type="EMBL" id="BLKM01000562">
    <property type="protein sequence ID" value="GFG35677.1"/>
    <property type="molecule type" value="Genomic_DNA"/>
</dbReference>
<evidence type="ECO:0000256" key="15">
    <source>
        <dbReference type="SAM" id="MobiDB-lite"/>
    </source>
</evidence>
<dbReference type="Proteomes" id="UP000502823">
    <property type="component" value="Unassembled WGS sequence"/>
</dbReference>
<dbReference type="PANTHER" id="PTHR12734:SF0">
    <property type="entry name" value="18S RRNA (GUANINE-N(7))-METHYLTRANSFERASE-RELATED"/>
    <property type="match status" value="1"/>
</dbReference>
<keyword evidence="6" id="KW-0808">Transferase</keyword>
<dbReference type="InterPro" id="IPR029063">
    <property type="entry name" value="SAM-dependent_MTases_sf"/>
</dbReference>
<dbReference type="GO" id="GO:0005730">
    <property type="term" value="C:nucleolus"/>
    <property type="evidence" value="ECO:0007669"/>
    <property type="project" value="UniProtKB-ARBA"/>
</dbReference>
<feature type="region of interest" description="Disordered" evidence="15">
    <location>
        <begin position="244"/>
        <end position="294"/>
    </location>
</feature>
<comment type="similarity">
    <text evidence="3">Belongs to the class I-like SAM-binding methyltransferase superfamily. BUD23/WBSCR22 family.</text>
</comment>
<evidence type="ECO:0000256" key="12">
    <source>
        <dbReference type="ARBA" id="ARBA00074415"/>
    </source>
</evidence>
<name>A0A6L2Q147_COPFO</name>
<evidence type="ECO:0000256" key="1">
    <source>
        <dbReference type="ARBA" id="ARBA00004123"/>
    </source>
</evidence>